<accession>A0A0A9FNI6</accession>
<dbReference type="EMBL" id="GBRH01184044">
    <property type="protein sequence ID" value="JAE13852.1"/>
    <property type="molecule type" value="Transcribed_RNA"/>
</dbReference>
<dbReference type="Gene3D" id="3.40.50.880">
    <property type="match status" value="1"/>
</dbReference>
<dbReference type="PANTHER" id="PTHR48094:SF7">
    <property type="entry name" value="PROTEIN DJ-1 HOMOLOG C"/>
    <property type="match status" value="1"/>
</dbReference>
<protein>
    <recommendedName>
        <fullName evidence="1">DJ-1/PfpI domain-containing protein</fullName>
    </recommendedName>
</protein>
<dbReference type="PANTHER" id="PTHR48094">
    <property type="entry name" value="PROTEIN/NUCLEIC ACID DEGLYCASE DJ-1-RELATED"/>
    <property type="match status" value="1"/>
</dbReference>
<dbReference type="InterPro" id="IPR002818">
    <property type="entry name" value="DJ-1/PfpI"/>
</dbReference>
<evidence type="ECO:0000259" key="1">
    <source>
        <dbReference type="Pfam" id="PF01965"/>
    </source>
</evidence>
<dbReference type="GO" id="GO:0005737">
    <property type="term" value="C:cytoplasm"/>
    <property type="evidence" value="ECO:0007669"/>
    <property type="project" value="TreeGrafter"/>
</dbReference>
<feature type="domain" description="DJ-1/PfpI" evidence="1">
    <location>
        <begin position="2"/>
        <end position="61"/>
    </location>
</feature>
<dbReference type="InterPro" id="IPR029062">
    <property type="entry name" value="Class_I_gatase-like"/>
</dbReference>
<reference evidence="2" key="2">
    <citation type="journal article" date="2015" name="Data Brief">
        <title>Shoot transcriptome of the giant reed, Arundo donax.</title>
        <authorList>
            <person name="Barrero R.A."/>
            <person name="Guerrero F.D."/>
            <person name="Moolhuijzen P."/>
            <person name="Goolsby J.A."/>
            <person name="Tidwell J."/>
            <person name="Bellgard S.E."/>
            <person name="Bellgard M.I."/>
        </authorList>
    </citation>
    <scope>NUCLEOTIDE SEQUENCE</scope>
    <source>
        <tissue evidence="2">Shoot tissue taken approximately 20 cm above the soil surface</tissue>
    </source>
</reference>
<evidence type="ECO:0000313" key="2">
    <source>
        <dbReference type="EMBL" id="JAE13852.1"/>
    </source>
</evidence>
<proteinExistence type="predicted"/>
<dbReference type="AlphaFoldDB" id="A0A0A9FNI6"/>
<dbReference type="SUPFAM" id="SSF52317">
    <property type="entry name" value="Class I glutamine amidotransferase-like"/>
    <property type="match status" value="1"/>
</dbReference>
<dbReference type="Pfam" id="PF01965">
    <property type="entry name" value="DJ-1_PfpI"/>
    <property type="match status" value="1"/>
</dbReference>
<sequence length="69" mass="7272">MGTEEMEAVILAGILCRGGTDVTLASVEDVLEVEVSCGSRIVVDTHIAACADQVFDLVALPVTDILFSY</sequence>
<name>A0A0A9FNI6_ARUDO</name>
<dbReference type="InterPro" id="IPR050325">
    <property type="entry name" value="Prot/Nucl_acid_deglycase"/>
</dbReference>
<organism evidence="2">
    <name type="scientific">Arundo donax</name>
    <name type="common">Giant reed</name>
    <name type="synonym">Donax arundinaceus</name>
    <dbReference type="NCBI Taxonomy" id="35708"/>
    <lineage>
        <taxon>Eukaryota</taxon>
        <taxon>Viridiplantae</taxon>
        <taxon>Streptophyta</taxon>
        <taxon>Embryophyta</taxon>
        <taxon>Tracheophyta</taxon>
        <taxon>Spermatophyta</taxon>
        <taxon>Magnoliopsida</taxon>
        <taxon>Liliopsida</taxon>
        <taxon>Poales</taxon>
        <taxon>Poaceae</taxon>
        <taxon>PACMAD clade</taxon>
        <taxon>Arundinoideae</taxon>
        <taxon>Arundineae</taxon>
        <taxon>Arundo</taxon>
    </lineage>
</organism>
<dbReference type="GO" id="GO:1903189">
    <property type="term" value="P:glyoxal metabolic process"/>
    <property type="evidence" value="ECO:0007669"/>
    <property type="project" value="TreeGrafter"/>
</dbReference>
<reference evidence="2" key="1">
    <citation type="submission" date="2014-09" db="EMBL/GenBank/DDBJ databases">
        <authorList>
            <person name="Magalhaes I.L.F."/>
            <person name="Oliveira U."/>
            <person name="Santos F.R."/>
            <person name="Vidigal T.H.D.A."/>
            <person name="Brescovit A.D."/>
            <person name="Santos A.J."/>
        </authorList>
    </citation>
    <scope>NUCLEOTIDE SEQUENCE</scope>
    <source>
        <tissue evidence="2">Shoot tissue taken approximately 20 cm above the soil surface</tissue>
    </source>
</reference>